<reference evidence="2 3" key="1">
    <citation type="journal article" date="2018" name="Nat. Ecol. Evol.">
        <title>Pezizomycetes genomes reveal the molecular basis of ectomycorrhizal truffle lifestyle.</title>
        <authorList>
            <person name="Murat C."/>
            <person name="Payen T."/>
            <person name="Noel B."/>
            <person name="Kuo A."/>
            <person name="Morin E."/>
            <person name="Chen J."/>
            <person name="Kohler A."/>
            <person name="Krizsan K."/>
            <person name="Balestrini R."/>
            <person name="Da Silva C."/>
            <person name="Montanini B."/>
            <person name="Hainaut M."/>
            <person name="Levati E."/>
            <person name="Barry K.W."/>
            <person name="Belfiori B."/>
            <person name="Cichocki N."/>
            <person name="Clum A."/>
            <person name="Dockter R.B."/>
            <person name="Fauchery L."/>
            <person name="Guy J."/>
            <person name="Iotti M."/>
            <person name="Le Tacon F."/>
            <person name="Lindquist E.A."/>
            <person name="Lipzen A."/>
            <person name="Malagnac F."/>
            <person name="Mello A."/>
            <person name="Molinier V."/>
            <person name="Miyauchi S."/>
            <person name="Poulain J."/>
            <person name="Riccioni C."/>
            <person name="Rubini A."/>
            <person name="Sitrit Y."/>
            <person name="Splivallo R."/>
            <person name="Traeger S."/>
            <person name="Wang M."/>
            <person name="Zifcakova L."/>
            <person name="Wipf D."/>
            <person name="Zambonelli A."/>
            <person name="Paolocci F."/>
            <person name="Nowrousian M."/>
            <person name="Ottonello S."/>
            <person name="Baldrian P."/>
            <person name="Spatafora J.W."/>
            <person name="Henrissat B."/>
            <person name="Nagy L.G."/>
            <person name="Aury J.M."/>
            <person name="Wincker P."/>
            <person name="Grigoriev I.V."/>
            <person name="Bonfante P."/>
            <person name="Martin F.M."/>
        </authorList>
    </citation>
    <scope>NUCLEOTIDE SEQUENCE [LARGE SCALE GENOMIC DNA]</scope>
    <source>
        <strain evidence="2 3">120613-1</strain>
    </source>
</reference>
<sequence length="68" mass="8061">MLTKRDLTFPSSDTTRAQEQQEQQEQEQQEQEQQRVSVTARVRKQHKLHPQTHGRQIHSQKPAPPLQH</sequence>
<feature type="compositionally biased region" description="Basic residues" evidence="1">
    <location>
        <begin position="41"/>
        <end position="58"/>
    </location>
</feature>
<feature type="region of interest" description="Disordered" evidence="1">
    <location>
        <begin position="1"/>
        <end position="68"/>
    </location>
</feature>
<evidence type="ECO:0000313" key="3">
    <source>
        <dbReference type="Proteomes" id="UP000276215"/>
    </source>
</evidence>
<proteinExistence type="predicted"/>
<gene>
    <name evidence="2" type="ORF">L873DRAFT_1807346</name>
</gene>
<dbReference type="Proteomes" id="UP000276215">
    <property type="component" value="Unassembled WGS sequence"/>
</dbReference>
<name>A0A3N4JPZ5_9PEZI</name>
<dbReference type="AlphaFoldDB" id="A0A3N4JPZ5"/>
<organism evidence="2 3">
    <name type="scientific">Choiromyces venosus 120613-1</name>
    <dbReference type="NCBI Taxonomy" id="1336337"/>
    <lineage>
        <taxon>Eukaryota</taxon>
        <taxon>Fungi</taxon>
        <taxon>Dikarya</taxon>
        <taxon>Ascomycota</taxon>
        <taxon>Pezizomycotina</taxon>
        <taxon>Pezizomycetes</taxon>
        <taxon>Pezizales</taxon>
        <taxon>Tuberaceae</taxon>
        <taxon>Choiromyces</taxon>
    </lineage>
</organism>
<protein>
    <submittedName>
        <fullName evidence="2">Uncharacterized protein</fullName>
    </submittedName>
</protein>
<dbReference type="EMBL" id="ML120390">
    <property type="protein sequence ID" value="RPA99108.1"/>
    <property type="molecule type" value="Genomic_DNA"/>
</dbReference>
<accession>A0A3N4JPZ5</accession>
<evidence type="ECO:0000256" key="1">
    <source>
        <dbReference type="SAM" id="MobiDB-lite"/>
    </source>
</evidence>
<keyword evidence="3" id="KW-1185">Reference proteome</keyword>
<evidence type="ECO:0000313" key="2">
    <source>
        <dbReference type="EMBL" id="RPA99108.1"/>
    </source>
</evidence>